<name>A0A6L9VVH2_XANPE</name>
<dbReference type="EMBL" id="JAAGYU010000203">
    <property type="protein sequence ID" value="NEL78824.1"/>
    <property type="molecule type" value="Genomic_DNA"/>
</dbReference>
<dbReference type="InterPro" id="IPR013762">
    <property type="entry name" value="Integrase-like_cat_sf"/>
</dbReference>
<keyword evidence="4" id="KW-0233">DNA recombination</keyword>
<proteinExistence type="inferred from homology"/>
<dbReference type="SUPFAM" id="SSF56349">
    <property type="entry name" value="DNA breaking-rejoining enzymes"/>
    <property type="match status" value="1"/>
</dbReference>
<comment type="similarity">
    <text evidence="1">Belongs to the 'phage' integrase family.</text>
</comment>
<dbReference type="GO" id="GO:0003677">
    <property type="term" value="F:DNA binding"/>
    <property type="evidence" value="ECO:0007669"/>
    <property type="project" value="UniProtKB-UniRule"/>
</dbReference>
<dbReference type="Gene3D" id="1.10.150.130">
    <property type="match status" value="1"/>
</dbReference>
<dbReference type="InterPro" id="IPR050090">
    <property type="entry name" value="Tyrosine_recombinase_XerCD"/>
</dbReference>
<comment type="caution">
    <text evidence="5">The sequence shown here is derived from an EMBL/GenBank/DDBJ whole genome shotgun (WGS) entry which is preliminary data.</text>
</comment>
<dbReference type="InterPro" id="IPR011010">
    <property type="entry name" value="DNA_brk_join_enz"/>
</dbReference>
<dbReference type="Gene3D" id="1.10.443.10">
    <property type="entry name" value="Intergrase catalytic core"/>
    <property type="match status" value="1"/>
</dbReference>
<dbReference type="InterPro" id="IPR010998">
    <property type="entry name" value="Integrase_recombinase_N"/>
</dbReference>
<evidence type="ECO:0000313" key="6">
    <source>
        <dbReference type="Proteomes" id="UP000471082"/>
    </source>
</evidence>
<dbReference type="AlphaFoldDB" id="A0A6L9VVH2"/>
<reference evidence="5 6" key="1">
    <citation type="submission" date="2019-11" db="EMBL/GenBank/DDBJ databases">
        <title>Genome-resolved metagenomics to study the prevalence of co-infection and intraspecific heterogeneity among plant pathogen metapopulations.</title>
        <authorList>
            <person name="Newberry E."/>
            <person name="Bhandari R."/>
            <person name="Kemble J."/>
            <person name="Sikora E."/>
            <person name="Potnis N."/>
        </authorList>
    </citation>
    <scope>NUCLEOTIDE SEQUENCE [LARGE SCALE GENOMIC DNA]</scope>
    <source>
        <strain evidence="5">Xp_Tom_Tuscaloosa_18b</strain>
    </source>
</reference>
<dbReference type="InterPro" id="IPR044068">
    <property type="entry name" value="CB"/>
</dbReference>
<keyword evidence="2" id="KW-0229">DNA integration</keyword>
<evidence type="ECO:0000256" key="3">
    <source>
        <dbReference type="ARBA" id="ARBA00023125"/>
    </source>
</evidence>
<dbReference type="Pfam" id="PF20172">
    <property type="entry name" value="DUF6538"/>
    <property type="match status" value="1"/>
</dbReference>
<dbReference type="PANTHER" id="PTHR30349:SF41">
    <property type="entry name" value="INTEGRASE_RECOMBINASE PROTEIN MJ0367-RELATED"/>
    <property type="match status" value="1"/>
</dbReference>
<evidence type="ECO:0000256" key="4">
    <source>
        <dbReference type="ARBA" id="ARBA00023172"/>
    </source>
</evidence>
<dbReference type="RefSeq" id="WP_046935149.1">
    <property type="nucleotide sequence ID" value="NZ_JAJIUT010000014.1"/>
</dbReference>
<dbReference type="InterPro" id="IPR046668">
    <property type="entry name" value="DUF6538"/>
</dbReference>
<dbReference type="Proteomes" id="UP000471082">
    <property type="component" value="Unassembled WGS sequence"/>
</dbReference>
<sequence>MKTCSYLVRGRNGYAFRLRLPNDLAPFFPKKSIKNALGGDLRRAQLAALLLADRYAVAFDELRRALRVAADNGEFPTLEEIIKLQRQAFEEARADALLSRLDSFKPLTAKNIKELKMGVGPDGPYFQTDPGDSPEVIAMAMKKLEGMMDSYAPKSSDENTPAKIVGIAATKAADDYLNHIKPTTKAKTLTIKATAINDFVSHYTSNAKAKKKAILADVRSGDVGAWISKLHQTLAQNTVHNKAVYVQGFFKWAINNNFYANGSNPAAGHTSFPKKKQQERLKFGFRAFTPAEIQTLFDPQNFSGLGPDARWGVLLSLYTGARASEIGQLRLEDFGRYEKGMLPEQGLLPLFSKPSENLPWTYAVCMTDEAPGQSLKSADSKRIIFLHDDLIELGLIERLKALQEDKQDQFFPSVSFNTQNGAGNWLSKAFTLYKSKLIPRDAKSSRKVGLHSFRKTTTQKLQSLSGGDQLRLYYLGHELDSVQGVVYAHFSPLIQREHYEKTSYGIKISAIKSMMNDKKQRKSRAG</sequence>
<accession>A0A6L9VVH2</accession>
<dbReference type="PROSITE" id="PS51900">
    <property type="entry name" value="CB"/>
    <property type="match status" value="1"/>
</dbReference>
<evidence type="ECO:0000256" key="2">
    <source>
        <dbReference type="ARBA" id="ARBA00022908"/>
    </source>
</evidence>
<protein>
    <submittedName>
        <fullName evidence="5">Uncharacterized protein</fullName>
    </submittedName>
</protein>
<dbReference type="PANTHER" id="PTHR30349">
    <property type="entry name" value="PHAGE INTEGRASE-RELATED"/>
    <property type="match status" value="1"/>
</dbReference>
<dbReference type="GO" id="GO:0015074">
    <property type="term" value="P:DNA integration"/>
    <property type="evidence" value="ECO:0007669"/>
    <property type="project" value="UniProtKB-KW"/>
</dbReference>
<evidence type="ECO:0000313" key="5">
    <source>
        <dbReference type="EMBL" id="NEL78824.1"/>
    </source>
</evidence>
<evidence type="ECO:0000256" key="1">
    <source>
        <dbReference type="ARBA" id="ARBA00008857"/>
    </source>
</evidence>
<organism evidence="5 6">
    <name type="scientific">Xanthomonas perforans</name>
    <dbReference type="NCBI Taxonomy" id="442694"/>
    <lineage>
        <taxon>Bacteria</taxon>
        <taxon>Pseudomonadati</taxon>
        <taxon>Pseudomonadota</taxon>
        <taxon>Gammaproteobacteria</taxon>
        <taxon>Lysobacterales</taxon>
        <taxon>Lysobacteraceae</taxon>
        <taxon>Xanthomonas</taxon>
    </lineage>
</organism>
<gene>
    <name evidence="5" type="ORF">G3W61_21685</name>
</gene>
<keyword evidence="3" id="KW-0238">DNA-binding</keyword>
<dbReference type="GO" id="GO:0006310">
    <property type="term" value="P:DNA recombination"/>
    <property type="evidence" value="ECO:0007669"/>
    <property type="project" value="UniProtKB-KW"/>
</dbReference>